<evidence type="ECO:0000256" key="2">
    <source>
        <dbReference type="SAM" id="SignalP"/>
    </source>
</evidence>
<dbReference type="Proteomes" id="UP000001312">
    <property type="component" value="Unassembled WGS sequence"/>
</dbReference>
<feature type="compositionally biased region" description="Basic and acidic residues" evidence="1">
    <location>
        <begin position="39"/>
        <end position="50"/>
    </location>
</feature>
<accession>A7EE67</accession>
<gene>
    <name evidence="3" type="ORF">SS1G_03607</name>
</gene>
<evidence type="ECO:0000313" key="4">
    <source>
        <dbReference type="Proteomes" id="UP000001312"/>
    </source>
</evidence>
<feature type="chain" id="PRO_5002705556" evidence="2">
    <location>
        <begin position="17"/>
        <end position="76"/>
    </location>
</feature>
<dbReference type="GeneID" id="5491872"/>
<evidence type="ECO:0000313" key="3">
    <source>
        <dbReference type="EMBL" id="EDO01133.1"/>
    </source>
</evidence>
<organism evidence="3 4">
    <name type="scientific">Sclerotinia sclerotiorum (strain ATCC 18683 / 1980 / Ss-1)</name>
    <name type="common">White mold</name>
    <name type="synonym">Whetzelinia sclerotiorum</name>
    <dbReference type="NCBI Taxonomy" id="665079"/>
    <lineage>
        <taxon>Eukaryota</taxon>
        <taxon>Fungi</taxon>
        <taxon>Dikarya</taxon>
        <taxon>Ascomycota</taxon>
        <taxon>Pezizomycotina</taxon>
        <taxon>Leotiomycetes</taxon>
        <taxon>Helotiales</taxon>
        <taxon>Sclerotiniaceae</taxon>
        <taxon>Sclerotinia</taxon>
    </lineage>
</organism>
<feature type="signal peptide" evidence="2">
    <location>
        <begin position="1"/>
        <end position="16"/>
    </location>
</feature>
<feature type="region of interest" description="Disordered" evidence="1">
    <location>
        <begin position="39"/>
        <end position="60"/>
    </location>
</feature>
<evidence type="ECO:0000256" key="1">
    <source>
        <dbReference type="SAM" id="MobiDB-lite"/>
    </source>
</evidence>
<dbReference type="HOGENOM" id="CLU_2655955_0_0_1"/>
<protein>
    <submittedName>
        <fullName evidence="3">Uncharacterized protein</fullName>
    </submittedName>
</protein>
<name>A7EE67_SCLS1</name>
<dbReference type="KEGG" id="ssl:SS1G_03607"/>
<dbReference type="AlphaFoldDB" id="A7EE67"/>
<keyword evidence="4" id="KW-1185">Reference proteome</keyword>
<sequence length="76" mass="8419">MFVVVVVGWFVDRVNANSSPNSNYQPLLDFQVPAGRCSEKARGKKQEVGSKKQQARKQSDKVKVTVVIKKGVSANR</sequence>
<proteinExistence type="predicted"/>
<reference evidence="4" key="1">
    <citation type="journal article" date="2011" name="PLoS Genet.">
        <title>Genomic analysis of the necrotrophic fungal pathogens Sclerotinia sclerotiorum and Botrytis cinerea.</title>
        <authorList>
            <person name="Amselem J."/>
            <person name="Cuomo C.A."/>
            <person name="van Kan J.A."/>
            <person name="Viaud M."/>
            <person name="Benito E.P."/>
            <person name="Couloux A."/>
            <person name="Coutinho P.M."/>
            <person name="de Vries R.P."/>
            <person name="Dyer P.S."/>
            <person name="Fillinger S."/>
            <person name="Fournier E."/>
            <person name="Gout L."/>
            <person name="Hahn M."/>
            <person name="Kohn L."/>
            <person name="Lapalu N."/>
            <person name="Plummer K.M."/>
            <person name="Pradier J.M."/>
            <person name="Quevillon E."/>
            <person name="Sharon A."/>
            <person name="Simon A."/>
            <person name="ten Have A."/>
            <person name="Tudzynski B."/>
            <person name="Tudzynski P."/>
            <person name="Wincker P."/>
            <person name="Andrew M."/>
            <person name="Anthouard V."/>
            <person name="Beever R.E."/>
            <person name="Beffa R."/>
            <person name="Benoit I."/>
            <person name="Bouzid O."/>
            <person name="Brault B."/>
            <person name="Chen Z."/>
            <person name="Choquer M."/>
            <person name="Collemare J."/>
            <person name="Cotton P."/>
            <person name="Danchin E.G."/>
            <person name="Da Silva C."/>
            <person name="Gautier A."/>
            <person name="Giraud C."/>
            <person name="Giraud T."/>
            <person name="Gonzalez C."/>
            <person name="Grossetete S."/>
            <person name="Guldener U."/>
            <person name="Henrissat B."/>
            <person name="Howlett B.J."/>
            <person name="Kodira C."/>
            <person name="Kretschmer M."/>
            <person name="Lappartient A."/>
            <person name="Leroch M."/>
            <person name="Levis C."/>
            <person name="Mauceli E."/>
            <person name="Neuveglise C."/>
            <person name="Oeser B."/>
            <person name="Pearson M."/>
            <person name="Poulain J."/>
            <person name="Poussereau N."/>
            <person name="Quesneville H."/>
            <person name="Rascle C."/>
            <person name="Schumacher J."/>
            <person name="Segurens B."/>
            <person name="Sexton A."/>
            <person name="Silva E."/>
            <person name="Sirven C."/>
            <person name="Soanes D.M."/>
            <person name="Talbot N.J."/>
            <person name="Templeton M."/>
            <person name="Yandava C."/>
            <person name="Yarden O."/>
            <person name="Zeng Q."/>
            <person name="Rollins J.A."/>
            <person name="Lebrun M.H."/>
            <person name="Dickman M."/>
        </authorList>
    </citation>
    <scope>NUCLEOTIDE SEQUENCE [LARGE SCALE GENOMIC DNA]</scope>
    <source>
        <strain evidence="4">ATCC 18683 / 1980 / Ss-1</strain>
    </source>
</reference>
<keyword evidence="2" id="KW-0732">Signal</keyword>
<dbReference type="EMBL" id="CH476624">
    <property type="protein sequence ID" value="EDO01133.1"/>
    <property type="molecule type" value="Genomic_DNA"/>
</dbReference>
<dbReference type="InParanoid" id="A7EE67"/>
<dbReference type="RefSeq" id="XP_001595518.1">
    <property type="nucleotide sequence ID" value="XM_001595468.1"/>
</dbReference>